<reference evidence="1" key="2">
    <citation type="submission" date="2022-06" db="EMBL/GenBank/DDBJ databases">
        <title>Thermospira aquatica gen. nov., sp. nov.</title>
        <authorList>
            <person name="Ben Ali Gam Z."/>
            <person name="Labat M."/>
        </authorList>
    </citation>
    <scope>NUCLEOTIDE SEQUENCE</scope>
    <source>
        <strain evidence="1">F1F22</strain>
    </source>
</reference>
<dbReference type="EMBL" id="CP073355">
    <property type="protein sequence ID" value="URA09538.1"/>
    <property type="molecule type" value="Genomic_DNA"/>
</dbReference>
<reference evidence="1" key="1">
    <citation type="submission" date="2021-04" db="EMBL/GenBank/DDBJ databases">
        <authorList>
            <person name="Postec A."/>
        </authorList>
    </citation>
    <scope>NUCLEOTIDE SEQUENCE</scope>
    <source>
        <strain evidence="1">F1F22</strain>
    </source>
</reference>
<sequence length="146" mass="17490">MNFSEIELFEIARLIKEEEKQIFTKLTIHNNLAEKTQKFLEETLVFYAREEKQKKRKQKICQYIDNEETLAYLKEKVADIFAISQKIQGLSLQDVQQTWINTHQKVLQFFETLANETNDQALKEDIQSILSREREWHTHLSQPDLF</sequence>
<dbReference type="AlphaFoldDB" id="A0AAX3BB46"/>
<proteinExistence type="predicted"/>
<evidence type="ECO:0000313" key="1">
    <source>
        <dbReference type="EMBL" id="URA09538.1"/>
    </source>
</evidence>
<dbReference type="RefSeq" id="WP_271434670.1">
    <property type="nucleotide sequence ID" value="NZ_CP073355.1"/>
</dbReference>
<keyword evidence="2" id="KW-1185">Reference proteome</keyword>
<dbReference type="KEGG" id="taqu:KDW03_08570"/>
<accession>A0AAX3BB46</accession>
<dbReference type="Proteomes" id="UP001056539">
    <property type="component" value="Chromosome"/>
</dbReference>
<name>A0AAX3BB46_9SPIR</name>
<gene>
    <name evidence="1" type="ORF">KDW03_08570</name>
</gene>
<protein>
    <submittedName>
        <fullName evidence="1">Uncharacterized protein</fullName>
    </submittedName>
</protein>
<organism evidence="1 2">
    <name type="scientific">Thermospira aquatica</name>
    <dbReference type="NCBI Taxonomy" id="2828656"/>
    <lineage>
        <taxon>Bacteria</taxon>
        <taxon>Pseudomonadati</taxon>
        <taxon>Spirochaetota</taxon>
        <taxon>Spirochaetia</taxon>
        <taxon>Brevinematales</taxon>
        <taxon>Thermospiraceae</taxon>
        <taxon>Thermospira</taxon>
    </lineage>
</organism>
<evidence type="ECO:0000313" key="2">
    <source>
        <dbReference type="Proteomes" id="UP001056539"/>
    </source>
</evidence>